<keyword evidence="3" id="KW-1185">Reference proteome</keyword>
<name>A0ABP6QBE3_9ACTN</name>
<evidence type="ECO:0000313" key="3">
    <source>
        <dbReference type="Proteomes" id="UP001501237"/>
    </source>
</evidence>
<comment type="caution">
    <text evidence="2">The sequence shown here is derived from an EMBL/GenBank/DDBJ whole genome shotgun (WGS) entry which is preliminary data.</text>
</comment>
<dbReference type="Proteomes" id="UP001501237">
    <property type="component" value="Unassembled WGS sequence"/>
</dbReference>
<reference evidence="3" key="1">
    <citation type="journal article" date="2019" name="Int. J. Syst. Evol. Microbiol.">
        <title>The Global Catalogue of Microorganisms (GCM) 10K type strain sequencing project: providing services to taxonomists for standard genome sequencing and annotation.</title>
        <authorList>
            <consortium name="The Broad Institute Genomics Platform"/>
            <consortium name="The Broad Institute Genome Sequencing Center for Infectious Disease"/>
            <person name="Wu L."/>
            <person name="Ma J."/>
        </authorList>
    </citation>
    <scope>NUCLEOTIDE SEQUENCE [LARGE SCALE GENOMIC DNA]</scope>
    <source>
        <strain evidence="3">JCM 9377</strain>
    </source>
</reference>
<protein>
    <submittedName>
        <fullName evidence="2">Uncharacterized protein</fullName>
    </submittedName>
</protein>
<feature type="region of interest" description="Disordered" evidence="1">
    <location>
        <begin position="60"/>
        <end position="84"/>
    </location>
</feature>
<feature type="region of interest" description="Disordered" evidence="1">
    <location>
        <begin position="1"/>
        <end position="25"/>
    </location>
</feature>
<evidence type="ECO:0000313" key="2">
    <source>
        <dbReference type="EMBL" id="GAA3217588.1"/>
    </source>
</evidence>
<gene>
    <name evidence="2" type="ORF">GCM10010468_40460</name>
</gene>
<feature type="compositionally biased region" description="Polar residues" evidence="1">
    <location>
        <begin position="9"/>
        <end position="20"/>
    </location>
</feature>
<dbReference type="EMBL" id="BAAAUV010000009">
    <property type="protein sequence ID" value="GAA3217588.1"/>
    <property type="molecule type" value="Genomic_DNA"/>
</dbReference>
<sequence>MIAGMKAAANSSEPATSRIQPSPPGTFAAQATMITEDSTAHRTMMPASLRLLGLGKGSRLTASTATQTTPPRATGSGGDSTMIDTTVKAQSGAGMPRKMPGSLGAVTYRASRTTIARKKAAAATSAGRARCWSSKPAQASTIAAGTSPKVMTSARLSRCGP</sequence>
<evidence type="ECO:0000256" key="1">
    <source>
        <dbReference type="SAM" id="MobiDB-lite"/>
    </source>
</evidence>
<feature type="compositionally biased region" description="Polar residues" evidence="1">
    <location>
        <begin position="61"/>
        <end position="71"/>
    </location>
</feature>
<proteinExistence type="predicted"/>
<accession>A0ABP6QBE3</accession>
<organism evidence="2 3">
    <name type="scientific">Actinocorallia longicatena</name>
    <dbReference type="NCBI Taxonomy" id="111803"/>
    <lineage>
        <taxon>Bacteria</taxon>
        <taxon>Bacillati</taxon>
        <taxon>Actinomycetota</taxon>
        <taxon>Actinomycetes</taxon>
        <taxon>Streptosporangiales</taxon>
        <taxon>Thermomonosporaceae</taxon>
        <taxon>Actinocorallia</taxon>
    </lineage>
</organism>